<dbReference type="Proteomes" id="UP000435112">
    <property type="component" value="Unassembled WGS sequence"/>
</dbReference>
<evidence type="ECO:0000313" key="2">
    <source>
        <dbReference type="EMBL" id="KAE9012791.1"/>
    </source>
</evidence>
<feature type="compositionally biased region" description="Pro residues" evidence="1">
    <location>
        <begin position="264"/>
        <end position="274"/>
    </location>
</feature>
<feature type="region of interest" description="Disordered" evidence="1">
    <location>
        <begin position="187"/>
        <end position="276"/>
    </location>
</feature>
<organism evidence="2 3">
    <name type="scientific">Phytophthora rubi</name>
    <dbReference type="NCBI Taxonomy" id="129364"/>
    <lineage>
        <taxon>Eukaryota</taxon>
        <taxon>Sar</taxon>
        <taxon>Stramenopiles</taxon>
        <taxon>Oomycota</taxon>
        <taxon>Peronosporomycetes</taxon>
        <taxon>Peronosporales</taxon>
        <taxon>Peronosporaceae</taxon>
        <taxon>Phytophthora</taxon>
    </lineage>
</organism>
<name>A0A6A3KZM4_9STRA</name>
<feature type="compositionally biased region" description="Basic and acidic residues" evidence="1">
    <location>
        <begin position="239"/>
        <end position="251"/>
    </location>
</feature>
<accession>A0A6A3KZM4</accession>
<protein>
    <submittedName>
        <fullName evidence="2">Uncharacterized protein</fullName>
    </submittedName>
</protein>
<dbReference type="EMBL" id="QXFU01001032">
    <property type="protein sequence ID" value="KAE9012791.1"/>
    <property type="molecule type" value="Genomic_DNA"/>
</dbReference>
<comment type="caution">
    <text evidence="2">The sequence shown here is derived from an EMBL/GenBank/DDBJ whole genome shotgun (WGS) entry which is preliminary data.</text>
</comment>
<reference evidence="2 3" key="1">
    <citation type="submission" date="2018-09" db="EMBL/GenBank/DDBJ databases">
        <title>Genomic investigation of the strawberry pathogen Phytophthora fragariae indicates pathogenicity is determined by transcriptional variation in three key races.</title>
        <authorList>
            <person name="Adams T.M."/>
            <person name="Armitage A.D."/>
            <person name="Sobczyk M.K."/>
            <person name="Bates H.J."/>
            <person name="Dunwell J.M."/>
            <person name="Nellist C.F."/>
            <person name="Harrison R.J."/>
        </authorList>
    </citation>
    <scope>NUCLEOTIDE SEQUENCE [LARGE SCALE GENOMIC DNA]</scope>
    <source>
        <strain evidence="2 3">SCRP324</strain>
    </source>
</reference>
<proteinExistence type="predicted"/>
<evidence type="ECO:0000313" key="3">
    <source>
        <dbReference type="Proteomes" id="UP000435112"/>
    </source>
</evidence>
<dbReference type="AlphaFoldDB" id="A0A6A3KZM4"/>
<feature type="compositionally biased region" description="Basic and acidic residues" evidence="1">
    <location>
        <begin position="187"/>
        <end position="198"/>
    </location>
</feature>
<gene>
    <name evidence="2" type="ORF">PR002_g14710</name>
</gene>
<sequence>METDDEDWGVPVNEEEAEASLTFDYNEETIVNNYDVVEMWHREDNASAGRYEDELTTMETTANWERPATVGYATTTEESQPSERASGVLTTEEVAFDLEEPCLRTEEPSERAIGALTAEEVAHDLEDDYLRMEKPSESATGELTTELDEETTRKTTVNVCNGARCRCIEALPVVKERVNFLPAENAKDETSVAPAEKETDGEESDSPATAIGVPLPKPTEYDRDADPSVLERASVASEEGQKDVESTKESGETPDESAASKEAAPPPEEPPPPHARLFTEAELRALETSTPSTVGVELED</sequence>
<evidence type="ECO:0000256" key="1">
    <source>
        <dbReference type="SAM" id="MobiDB-lite"/>
    </source>
</evidence>